<dbReference type="Pfam" id="PF13513">
    <property type="entry name" value="HEAT_EZ"/>
    <property type="match status" value="1"/>
</dbReference>
<protein>
    <submittedName>
        <fullName evidence="6">TRN1 protein</fullName>
    </submittedName>
</protein>
<comment type="subcellular location">
    <subcellularLocation>
        <location evidence="1">Cytoplasm</location>
    </subcellularLocation>
</comment>
<dbReference type="Proteomes" id="UP000649617">
    <property type="component" value="Unassembled WGS sequence"/>
</dbReference>
<keyword evidence="5" id="KW-0653">Protein transport</keyword>
<dbReference type="EMBL" id="CAJNIZ010046416">
    <property type="protein sequence ID" value="CAE7748031.1"/>
    <property type="molecule type" value="Genomic_DNA"/>
</dbReference>
<dbReference type="AlphaFoldDB" id="A0A812XQ44"/>
<accession>A0A812XQ44</accession>
<keyword evidence="4" id="KW-0677">Repeat</keyword>
<comment type="caution">
    <text evidence="6">The sequence shown here is derived from an EMBL/GenBank/DDBJ whole genome shotgun (WGS) entry which is preliminary data.</text>
</comment>
<evidence type="ECO:0000313" key="7">
    <source>
        <dbReference type="Proteomes" id="UP000649617"/>
    </source>
</evidence>
<sequence>MALGIIAASCVQIVPQHLRDIVQLLLRLLSSPQPLVRSMACMSITQFLPGCSEMVPAVVPAILERCKDRNKQVQTFAVVSLQNILSLGTVAPFMDPICQTLLVGLKTYKTKSLRKLYQCIGVVIQVAPEHMVNNGSFVLAALYERFIAIQANDPTAMVLFESMALVVNNLAGFWVDALPRLVDKAVQVINETAYAVNVWKQSPEVVPLLPHFLEHIVTGLKHPTSPHVNWSAVWALGEICQRVEPMLLEPIVPQIGEAFLGIFQRRTSGQLALPQLLEATCFTLMLMKHTSTLGDKWPSYARHIPANTLQELQSQYGYPA</sequence>
<dbReference type="PANTHER" id="PTHR10527">
    <property type="entry name" value="IMPORTIN BETA"/>
    <property type="match status" value="1"/>
</dbReference>
<dbReference type="Gene3D" id="1.25.10.10">
    <property type="entry name" value="Leucine-rich Repeat Variant"/>
    <property type="match status" value="1"/>
</dbReference>
<reference evidence="6" key="1">
    <citation type="submission" date="2021-02" db="EMBL/GenBank/DDBJ databases">
        <authorList>
            <person name="Dougan E. K."/>
            <person name="Rhodes N."/>
            <person name="Thang M."/>
            <person name="Chan C."/>
        </authorList>
    </citation>
    <scope>NUCLEOTIDE SEQUENCE</scope>
</reference>
<evidence type="ECO:0000256" key="1">
    <source>
        <dbReference type="ARBA" id="ARBA00004496"/>
    </source>
</evidence>
<dbReference type="OrthoDB" id="470505at2759"/>
<evidence type="ECO:0000256" key="3">
    <source>
        <dbReference type="ARBA" id="ARBA00022490"/>
    </source>
</evidence>
<dbReference type="InterPro" id="IPR040122">
    <property type="entry name" value="Importin_beta"/>
</dbReference>
<dbReference type="GO" id="GO:0006606">
    <property type="term" value="P:protein import into nucleus"/>
    <property type="evidence" value="ECO:0007669"/>
    <property type="project" value="InterPro"/>
</dbReference>
<evidence type="ECO:0000256" key="5">
    <source>
        <dbReference type="ARBA" id="ARBA00022927"/>
    </source>
</evidence>
<dbReference type="SUPFAM" id="SSF48371">
    <property type="entry name" value="ARM repeat"/>
    <property type="match status" value="1"/>
</dbReference>
<keyword evidence="7" id="KW-1185">Reference proteome</keyword>
<keyword evidence="3" id="KW-0963">Cytoplasm</keyword>
<evidence type="ECO:0000313" key="6">
    <source>
        <dbReference type="EMBL" id="CAE7748031.1"/>
    </source>
</evidence>
<dbReference type="InterPro" id="IPR016024">
    <property type="entry name" value="ARM-type_fold"/>
</dbReference>
<proteinExistence type="predicted"/>
<evidence type="ECO:0000256" key="2">
    <source>
        <dbReference type="ARBA" id="ARBA00022448"/>
    </source>
</evidence>
<dbReference type="InterPro" id="IPR011989">
    <property type="entry name" value="ARM-like"/>
</dbReference>
<organism evidence="6 7">
    <name type="scientific">Symbiodinium pilosum</name>
    <name type="common">Dinoflagellate</name>
    <dbReference type="NCBI Taxonomy" id="2952"/>
    <lineage>
        <taxon>Eukaryota</taxon>
        <taxon>Sar</taxon>
        <taxon>Alveolata</taxon>
        <taxon>Dinophyceae</taxon>
        <taxon>Suessiales</taxon>
        <taxon>Symbiodiniaceae</taxon>
        <taxon>Symbiodinium</taxon>
    </lineage>
</organism>
<name>A0A812XQ44_SYMPI</name>
<evidence type="ECO:0000256" key="4">
    <source>
        <dbReference type="ARBA" id="ARBA00022737"/>
    </source>
</evidence>
<dbReference type="GO" id="GO:0005737">
    <property type="term" value="C:cytoplasm"/>
    <property type="evidence" value="ECO:0007669"/>
    <property type="project" value="UniProtKB-SubCell"/>
</dbReference>
<keyword evidence="2" id="KW-0813">Transport</keyword>
<gene>
    <name evidence="6" type="primary">TRN1</name>
    <name evidence="6" type="ORF">SPIL2461_LOCUS21620</name>
</gene>